<dbReference type="InterPro" id="IPR020846">
    <property type="entry name" value="MFS_dom"/>
</dbReference>
<evidence type="ECO:0000256" key="3">
    <source>
        <dbReference type="ARBA" id="ARBA00022692"/>
    </source>
</evidence>
<keyword evidence="3 6" id="KW-0812">Transmembrane</keyword>
<dbReference type="EMBL" id="BAAADO010000009">
    <property type="protein sequence ID" value="GAA0503122.1"/>
    <property type="molecule type" value="Genomic_DNA"/>
</dbReference>
<dbReference type="InterPro" id="IPR036259">
    <property type="entry name" value="MFS_trans_sf"/>
</dbReference>
<gene>
    <name evidence="8" type="ORF">GCM10008986_33450</name>
</gene>
<evidence type="ECO:0000256" key="2">
    <source>
        <dbReference type="ARBA" id="ARBA00022448"/>
    </source>
</evidence>
<keyword evidence="2" id="KW-0813">Transport</keyword>
<evidence type="ECO:0000256" key="4">
    <source>
        <dbReference type="ARBA" id="ARBA00022989"/>
    </source>
</evidence>
<comment type="subcellular location">
    <subcellularLocation>
        <location evidence="1">Cell membrane</location>
        <topology evidence="1">Multi-pass membrane protein</topology>
    </subcellularLocation>
</comment>
<keyword evidence="4 6" id="KW-1133">Transmembrane helix</keyword>
<evidence type="ECO:0000313" key="8">
    <source>
        <dbReference type="EMBL" id="GAA0503122.1"/>
    </source>
</evidence>
<protein>
    <recommendedName>
        <fullName evidence="7">Major facilitator superfamily (MFS) profile domain-containing protein</fullName>
    </recommendedName>
</protein>
<dbReference type="PROSITE" id="PS50850">
    <property type="entry name" value="MFS"/>
    <property type="match status" value="1"/>
</dbReference>
<keyword evidence="9" id="KW-1185">Reference proteome</keyword>
<comment type="caution">
    <text evidence="8">The sequence shown here is derived from an EMBL/GenBank/DDBJ whole genome shotgun (WGS) entry which is preliminary data.</text>
</comment>
<evidence type="ECO:0000256" key="6">
    <source>
        <dbReference type="SAM" id="Phobius"/>
    </source>
</evidence>
<dbReference type="SUPFAM" id="SSF103473">
    <property type="entry name" value="MFS general substrate transporter"/>
    <property type="match status" value="1"/>
</dbReference>
<evidence type="ECO:0000259" key="7">
    <source>
        <dbReference type="PROSITE" id="PS50850"/>
    </source>
</evidence>
<evidence type="ECO:0000256" key="5">
    <source>
        <dbReference type="ARBA" id="ARBA00023136"/>
    </source>
</evidence>
<accession>A0ABP3LMB9</accession>
<name>A0ABP3LMB9_9BACI</name>
<reference evidence="9" key="1">
    <citation type="journal article" date="2019" name="Int. J. Syst. Evol. Microbiol.">
        <title>The Global Catalogue of Microorganisms (GCM) 10K type strain sequencing project: providing services to taxonomists for standard genome sequencing and annotation.</title>
        <authorList>
            <consortium name="The Broad Institute Genomics Platform"/>
            <consortium name="The Broad Institute Genome Sequencing Center for Infectious Disease"/>
            <person name="Wu L."/>
            <person name="Ma J."/>
        </authorList>
    </citation>
    <scope>NUCLEOTIDE SEQUENCE [LARGE SCALE GENOMIC DNA]</scope>
    <source>
        <strain evidence="9">JCM 12389</strain>
    </source>
</reference>
<feature type="domain" description="Major facilitator superfamily (MFS) profile" evidence="7">
    <location>
        <begin position="1"/>
        <end position="44"/>
    </location>
</feature>
<sequence>MGTAISTFAAPIIAEAFGWRMTIRFYLILLIVFALLVFLFGDRK</sequence>
<dbReference type="Proteomes" id="UP001500880">
    <property type="component" value="Unassembled WGS sequence"/>
</dbReference>
<keyword evidence="5 6" id="KW-0472">Membrane</keyword>
<organism evidence="8 9">
    <name type="scientific">Salinibacillus aidingensis</name>
    <dbReference type="NCBI Taxonomy" id="237684"/>
    <lineage>
        <taxon>Bacteria</taxon>
        <taxon>Bacillati</taxon>
        <taxon>Bacillota</taxon>
        <taxon>Bacilli</taxon>
        <taxon>Bacillales</taxon>
        <taxon>Bacillaceae</taxon>
        <taxon>Salinibacillus</taxon>
    </lineage>
</organism>
<evidence type="ECO:0000313" key="9">
    <source>
        <dbReference type="Proteomes" id="UP001500880"/>
    </source>
</evidence>
<feature type="transmembrane region" description="Helical" evidence="6">
    <location>
        <begin position="23"/>
        <end position="41"/>
    </location>
</feature>
<proteinExistence type="predicted"/>
<evidence type="ECO:0000256" key="1">
    <source>
        <dbReference type="ARBA" id="ARBA00004651"/>
    </source>
</evidence>